<gene>
    <name evidence="1" type="ORF">BS47DRAFT_1306025</name>
</gene>
<dbReference type="AlphaFoldDB" id="A0A9P6AIE3"/>
<keyword evidence="2" id="KW-1185">Reference proteome</keyword>
<dbReference type="EMBL" id="MU129133">
    <property type="protein sequence ID" value="KAF9505889.1"/>
    <property type="molecule type" value="Genomic_DNA"/>
</dbReference>
<protein>
    <submittedName>
        <fullName evidence="1">Uncharacterized protein</fullName>
    </submittedName>
</protein>
<evidence type="ECO:0000313" key="2">
    <source>
        <dbReference type="Proteomes" id="UP000886523"/>
    </source>
</evidence>
<sequence length="132" mass="14930">DFIAEIKLCGEALQHHTCRDVCHKYGHPDDCWFLFPHEVVEQSYFDDTTNSIILKCLDGTVNYFNPHLLVFCHHNHDLKCILSGKSAKAAMFYISDYITKNDEKMHQVLTMLSKAVAACPPSGSEEPATQKA</sequence>
<proteinExistence type="predicted"/>
<reference evidence="1" key="1">
    <citation type="journal article" date="2020" name="Nat. Commun.">
        <title>Large-scale genome sequencing of mycorrhizal fungi provides insights into the early evolution of symbiotic traits.</title>
        <authorList>
            <person name="Miyauchi S."/>
            <person name="Kiss E."/>
            <person name="Kuo A."/>
            <person name="Drula E."/>
            <person name="Kohler A."/>
            <person name="Sanchez-Garcia M."/>
            <person name="Morin E."/>
            <person name="Andreopoulos B."/>
            <person name="Barry K.W."/>
            <person name="Bonito G."/>
            <person name="Buee M."/>
            <person name="Carver A."/>
            <person name="Chen C."/>
            <person name="Cichocki N."/>
            <person name="Clum A."/>
            <person name="Culley D."/>
            <person name="Crous P.W."/>
            <person name="Fauchery L."/>
            <person name="Girlanda M."/>
            <person name="Hayes R.D."/>
            <person name="Keri Z."/>
            <person name="LaButti K."/>
            <person name="Lipzen A."/>
            <person name="Lombard V."/>
            <person name="Magnuson J."/>
            <person name="Maillard F."/>
            <person name="Murat C."/>
            <person name="Nolan M."/>
            <person name="Ohm R.A."/>
            <person name="Pangilinan J."/>
            <person name="Pereira M.F."/>
            <person name="Perotto S."/>
            <person name="Peter M."/>
            <person name="Pfister S."/>
            <person name="Riley R."/>
            <person name="Sitrit Y."/>
            <person name="Stielow J.B."/>
            <person name="Szollosi G."/>
            <person name="Zifcakova L."/>
            <person name="Stursova M."/>
            <person name="Spatafora J.W."/>
            <person name="Tedersoo L."/>
            <person name="Vaario L.M."/>
            <person name="Yamada A."/>
            <person name="Yan M."/>
            <person name="Wang P."/>
            <person name="Xu J."/>
            <person name="Bruns T."/>
            <person name="Baldrian P."/>
            <person name="Vilgalys R."/>
            <person name="Dunand C."/>
            <person name="Henrissat B."/>
            <person name="Grigoriev I.V."/>
            <person name="Hibbett D."/>
            <person name="Nagy L.G."/>
            <person name="Martin F.M."/>
        </authorList>
    </citation>
    <scope>NUCLEOTIDE SEQUENCE</scope>
    <source>
        <strain evidence="1">UP504</strain>
    </source>
</reference>
<dbReference type="OrthoDB" id="3267861at2759"/>
<accession>A0A9P6AIE3</accession>
<evidence type="ECO:0000313" key="1">
    <source>
        <dbReference type="EMBL" id="KAF9505889.1"/>
    </source>
</evidence>
<comment type="caution">
    <text evidence="1">The sequence shown here is derived from an EMBL/GenBank/DDBJ whole genome shotgun (WGS) entry which is preliminary data.</text>
</comment>
<feature type="non-terminal residue" evidence="1">
    <location>
        <position position="1"/>
    </location>
</feature>
<organism evidence="1 2">
    <name type="scientific">Hydnum rufescens UP504</name>
    <dbReference type="NCBI Taxonomy" id="1448309"/>
    <lineage>
        <taxon>Eukaryota</taxon>
        <taxon>Fungi</taxon>
        <taxon>Dikarya</taxon>
        <taxon>Basidiomycota</taxon>
        <taxon>Agaricomycotina</taxon>
        <taxon>Agaricomycetes</taxon>
        <taxon>Cantharellales</taxon>
        <taxon>Hydnaceae</taxon>
        <taxon>Hydnum</taxon>
    </lineage>
</organism>
<name>A0A9P6AIE3_9AGAM</name>
<dbReference type="Proteomes" id="UP000886523">
    <property type="component" value="Unassembled WGS sequence"/>
</dbReference>